<dbReference type="Pfam" id="PF07508">
    <property type="entry name" value="Recombinase"/>
    <property type="match status" value="1"/>
</dbReference>
<gene>
    <name evidence="8" type="ORF">MicloDRAFT_00004280</name>
</gene>
<dbReference type="PROSITE" id="PS51736">
    <property type="entry name" value="RECOMBINASES_3"/>
    <property type="match status" value="1"/>
</dbReference>
<evidence type="ECO:0000313" key="8">
    <source>
        <dbReference type="EMBL" id="EIM30901.1"/>
    </source>
</evidence>
<dbReference type="GO" id="GO:0003677">
    <property type="term" value="F:DNA binding"/>
    <property type="evidence" value="ECO:0007669"/>
    <property type="project" value="UniProtKB-KW"/>
</dbReference>
<dbReference type="Proteomes" id="UP000003947">
    <property type="component" value="Unassembled WGS sequence"/>
</dbReference>
<dbReference type="InterPro" id="IPR036162">
    <property type="entry name" value="Resolvase-like_N_sf"/>
</dbReference>
<evidence type="ECO:0000256" key="2">
    <source>
        <dbReference type="ARBA" id="ARBA00023125"/>
    </source>
</evidence>
<dbReference type="Gene3D" id="3.90.1750.20">
    <property type="entry name" value="Putative Large Serine Recombinase, Chain B, Domain 2"/>
    <property type="match status" value="1"/>
</dbReference>
<dbReference type="HOGENOM" id="CLU_010686_14_0_5"/>
<dbReference type="PANTHER" id="PTHR30461:SF23">
    <property type="entry name" value="DNA RECOMBINASE-RELATED"/>
    <property type="match status" value="1"/>
</dbReference>
<dbReference type="GO" id="GO:0000150">
    <property type="term" value="F:DNA strand exchange activity"/>
    <property type="evidence" value="ECO:0007669"/>
    <property type="project" value="InterPro"/>
</dbReference>
<evidence type="ECO:0000259" key="6">
    <source>
        <dbReference type="PROSITE" id="PS51736"/>
    </source>
</evidence>
<protein>
    <submittedName>
        <fullName evidence="8">Site-specific recombinase, DNA invertase Pin</fullName>
    </submittedName>
</protein>
<dbReference type="PROSITE" id="PS00397">
    <property type="entry name" value="RECOMBINASES_1"/>
    <property type="match status" value="1"/>
</dbReference>
<dbReference type="PROSITE" id="PS51737">
    <property type="entry name" value="RECOMBINASE_DNA_BIND"/>
    <property type="match status" value="1"/>
</dbReference>
<dbReference type="eggNOG" id="COG1961">
    <property type="taxonomic scope" value="Bacteria"/>
</dbReference>
<proteinExistence type="predicted"/>
<keyword evidence="3" id="KW-0233">DNA recombination</keyword>
<evidence type="ECO:0000256" key="4">
    <source>
        <dbReference type="PIRSR" id="PIRSR606118-50"/>
    </source>
</evidence>
<dbReference type="InterPro" id="IPR050639">
    <property type="entry name" value="SSR_resolvase"/>
</dbReference>
<reference evidence="8 9" key="1">
    <citation type="submission" date="2012-02" db="EMBL/GenBank/DDBJ databases">
        <title>Improved High-Quality Draft sequence of Microvirga sp. WSM3557.</title>
        <authorList>
            <consortium name="US DOE Joint Genome Institute"/>
            <person name="Lucas S."/>
            <person name="Han J."/>
            <person name="Lapidus A."/>
            <person name="Cheng J.-F."/>
            <person name="Goodwin L."/>
            <person name="Pitluck S."/>
            <person name="Peters L."/>
            <person name="Zhang X."/>
            <person name="Detter J.C."/>
            <person name="Han C."/>
            <person name="Tapia R."/>
            <person name="Land M."/>
            <person name="Hauser L."/>
            <person name="Kyrpides N."/>
            <person name="Ivanova N."/>
            <person name="Pagani I."/>
            <person name="Brau L."/>
            <person name="Yates R."/>
            <person name="O'Hara G."/>
            <person name="Rui T."/>
            <person name="Howieson J."/>
            <person name="Reeve W."/>
            <person name="Woyke T."/>
        </authorList>
    </citation>
    <scope>NUCLEOTIDE SEQUENCE [LARGE SCALE GENOMIC DNA]</scope>
    <source>
        <strain evidence="8 9">WSM3557</strain>
    </source>
</reference>
<evidence type="ECO:0000259" key="7">
    <source>
        <dbReference type="PROSITE" id="PS51737"/>
    </source>
</evidence>
<dbReference type="PANTHER" id="PTHR30461">
    <property type="entry name" value="DNA-INVERTASE FROM LAMBDOID PROPHAGE"/>
    <property type="match status" value="1"/>
</dbReference>
<evidence type="ECO:0000256" key="5">
    <source>
        <dbReference type="PROSITE-ProRule" id="PRU10137"/>
    </source>
</evidence>
<accession>I4Z3V9</accession>
<dbReference type="PATRIC" id="fig|864069.3.peg.465"/>
<evidence type="ECO:0000313" key="9">
    <source>
        <dbReference type="Proteomes" id="UP000003947"/>
    </source>
</evidence>
<dbReference type="InterPro" id="IPR006119">
    <property type="entry name" value="Resolv_N"/>
</dbReference>
<dbReference type="OrthoDB" id="4500247at2"/>
<keyword evidence="2" id="KW-0238">DNA-binding</keyword>
<sequence>MPILAAYVRVSTPRQVQSQSIEQQIERLRAHALTHGEDLPLKHVFRDDGYSGANLHRPGLDALREAATNAKLDRILITAPDRLARNYVHQVLLVEELQKHGAQVDFLDRPMSQDPHDQLLLQIRGAVAEYERTLIAERMRRGRVVQHGLRRLRAGTLLPWTKAPYGYELDPNHPRNPAGVRLNAAQAAVVRDIFAWYVDGTTIIDLVRRLARLGIPSPLGHPTWSPSALRCLLTNPTYTGQVFANRKRFGLCHKRRSALLPAHPAGGTCHKTAPADWIAVASVPAIVTQEQFDGVAGRLIYNRQMARRNNRAHPY</sequence>
<dbReference type="InterPro" id="IPR006118">
    <property type="entry name" value="Recombinase_CS"/>
</dbReference>
<dbReference type="GO" id="GO:0015074">
    <property type="term" value="P:DNA integration"/>
    <property type="evidence" value="ECO:0007669"/>
    <property type="project" value="UniProtKB-KW"/>
</dbReference>
<organism evidence="8 9">
    <name type="scientific">Microvirga lotononidis</name>
    <dbReference type="NCBI Taxonomy" id="864069"/>
    <lineage>
        <taxon>Bacteria</taxon>
        <taxon>Pseudomonadati</taxon>
        <taxon>Pseudomonadota</taxon>
        <taxon>Alphaproteobacteria</taxon>
        <taxon>Hyphomicrobiales</taxon>
        <taxon>Methylobacteriaceae</taxon>
        <taxon>Microvirga</taxon>
    </lineage>
</organism>
<feature type="active site" description="O-(5'-phospho-DNA)-serine intermediate" evidence="4 5">
    <location>
        <position position="11"/>
    </location>
</feature>
<feature type="domain" description="Recombinase" evidence="7">
    <location>
        <begin position="164"/>
        <end position="306"/>
    </location>
</feature>
<dbReference type="CDD" id="cd00338">
    <property type="entry name" value="Ser_Recombinase"/>
    <property type="match status" value="1"/>
</dbReference>
<keyword evidence="9" id="KW-1185">Reference proteome</keyword>
<evidence type="ECO:0000256" key="3">
    <source>
        <dbReference type="ARBA" id="ARBA00023172"/>
    </source>
</evidence>
<dbReference type="Gene3D" id="3.40.50.1390">
    <property type="entry name" value="Resolvase, N-terminal catalytic domain"/>
    <property type="match status" value="1"/>
</dbReference>
<dbReference type="STRING" id="864069.MicloDRAFT_00004280"/>
<feature type="domain" description="Resolvase/invertase-type recombinase catalytic" evidence="6">
    <location>
        <begin position="3"/>
        <end position="150"/>
    </location>
</feature>
<dbReference type="InterPro" id="IPR038109">
    <property type="entry name" value="DNA_bind_recomb_sf"/>
</dbReference>
<name>I4Z3V9_9HYPH</name>
<dbReference type="InterPro" id="IPR011109">
    <property type="entry name" value="DNA_bind_recombinase_dom"/>
</dbReference>
<dbReference type="AlphaFoldDB" id="I4Z3V9"/>
<dbReference type="SUPFAM" id="SSF53041">
    <property type="entry name" value="Resolvase-like"/>
    <property type="match status" value="1"/>
</dbReference>
<dbReference type="Pfam" id="PF00239">
    <property type="entry name" value="Resolvase"/>
    <property type="match status" value="1"/>
</dbReference>
<dbReference type="SMART" id="SM00857">
    <property type="entry name" value="Resolvase"/>
    <property type="match status" value="1"/>
</dbReference>
<evidence type="ECO:0000256" key="1">
    <source>
        <dbReference type="ARBA" id="ARBA00022908"/>
    </source>
</evidence>
<keyword evidence="1" id="KW-0229">DNA integration</keyword>
<dbReference type="RefSeq" id="WP_009489040.1">
    <property type="nucleotide sequence ID" value="NZ_CP141049.1"/>
</dbReference>
<dbReference type="EMBL" id="JH660635">
    <property type="protein sequence ID" value="EIM30901.1"/>
    <property type="molecule type" value="Genomic_DNA"/>
</dbReference>